<sequence length="489" mass="52918">MAGKDFSLIALAALTTKLTIIDGVLMQRATSSSVRQDHKPVHQGVYGAANRTIPITGRTSDGLGTPGLMTQDFSTDLKAWAQSPTLQSAHSWHECNGYCFFDVQAAGLEFDCTEPESQAIAYGSETHNAFLAAANAAVNQMHLSTSETVFSISFGPQYTSPGTNIGANLTMDILCTFANDSGDGSDCPGTLYKQSCILRPAVITYPVFIKYDPLSSTDTTPRLMLGITYDLYAYGEYTPVVEEHSNGSAATDSYLAGLRQRLTIYLGGSSSIAWYNSSLTPGWQISQQGNAPQYLTNAPAQSQCGYIYADPINPDPNSNVQSVVAAISQIMWDLATGLGCFTLPDAESQEMNAAYTQYDALMLKPAVHYSTNTNYTYGAVASIIICRLLVLPVYWRHWELGRKVSLGPFEIAHAFRSPMTPAPMQNVGSIEQLMREVGDRRVRFGDRRVRFGDIVAGDAKGILGVAEAQLVAPMEGTRSGSGERHDGVR</sequence>
<feature type="chain" id="PRO_5042986779" evidence="1">
    <location>
        <begin position="24"/>
        <end position="489"/>
    </location>
</feature>
<evidence type="ECO:0000256" key="1">
    <source>
        <dbReference type="SAM" id="SignalP"/>
    </source>
</evidence>
<protein>
    <submittedName>
        <fullName evidence="2">Uncharacterized protein</fullName>
    </submittedName>
</protein>
<comment type="caution">
    <text evidence="2">The sequence shown here is derived from an EMBL/GenBank/DDBJ whole genome shotgun (WGS) entry which is preliminary data.</text>
</comment>
<evidence type="ECO:0000313" key="2">
    <source>
        <dbReference type="EMBL" id="KAK5113409.1"/>
    </source>
</evidence>
<gene>
    <name evidence="2" type="ORF">LTR62_003509</name>
</gene>
<name>A0AAN7YRT1_9PEZI</name>
<evidence type="ECO:0000313" key="3">
    <source>
        <dbReference type="Proteomes" id="UP001310890"/>
    </source>
</evidence>
<dbReference type="PANTHER" id="PTHR37576:SF2">
    <property type="entry name" value="DEFECT AT LOW TEMPERATURE PROTEIN 1"/>
    <property type="match status" value="1"/>
</dbReference>
<keyword evidence="1" id="KW-0732">Signal</keyword>
<dbReference type="PANTHER" id="PTHR37576">
    <property type="entry name" value="DEFECT AT LOW TEMPERATURE PROTEIN 1"/>
    <property type="match status" value="1"/>
</dbReference>
<dbReference type="AlphaFoldDB" id="A0AAN7YRT1"/>
<organism evidence="2 3">
    <name type="scientific">Meristemomyces frigidus</name>
    <dbReference type="NCBI Taxonomy" id="1508187"/>
    <lineage>
        <taxon>Eukaryota</taxon>
        <taxon>Fungi</taxon>
        <taxon>Dikarya</taxon>
        <taxon>Ascomycota</taxon>
        <taxon>Pezizomycotina</taxon>
        <taxon>Dothideomycetes</taxon>
        <taxon>Dothideomycetidae</taxon>
        <taxon>Mycosphaerellales</taxon>
        <taxon>Teratosphaeriaceae</taxon>
        <taxon>Meristemomyces</taxon>
    </lineage>
</organism>
<reference evidence="2" key="1">
    <citation type="submission" date="2023-08" db="EMBL/GenBank/DDBJ databases">
        <title>Black Yeasts Isolated from many extreme environments.</title>
        <authorList>
            <person name="Coleine C."/>
            <person name="Stajich J.E."/>
            <person name="Selbmann L."/>
        </authorList>
    </citation>
    <scope>NUCLEOTIDE SEQUENCE</scope>
    <source>
        <strain evidence="2">CCFEE 5401</strain>
    </source>
</reference>
<proteinExistence type="predicted"/>
<dbReference type="Proteomes" id="UP001310890">
    <property type="component" value="Unassembled WGS sequence"/>
</dbReference>
<dbReference type="EMBL" id="JAVRRL010000024">
    <property type="protein sequence ID" value="KAK5113409.1"/>
    <property type="molecule type" value="Genomic_DNA"/>
</dbReference>
<feature type="signal peptide" evidence="1">
    <location>
        <begin position="1"/>
        <end position="23"/>
    </location>
</feature>
<accession>A0AAN7YRT1</accession>